<dbReference type="Proteomes" id="UP000636960">
    <property type="component" value="Unassembled WGS sequence"/>
</dbReference>
<feature type="region of interest" description="Disordered" evidence="1">
    <location>
        <begin position="1"/>
        <end position="31"/>
    </location>
</feature>
<accession>A0A919JV18</accession>
<keyword evidence="3" id="KW-1185">Reference proteome</keyword>
<reference evidence="2" key="1">
    <citation type="submission" date="2021-01" db="EMBL/GenBank/DDBJ databases">
        <title>Whole genome shotgun sequence of Actinoplanes rishiriensis NBRC 108556.</title>
        <authorList>
            <person name="Komaki H."/>
            <person name="Tamura T."/>
        </authorList>
    </citation>
    <scope>NUCLEOTIDE SEQUENCE</scope>
    <source>
        <strain evidence="2">NBRC 108556</strain>
    </source>
</reference>
<name>A0A919JV18_9ACTN</name>
<evidence type="ECO:0000313" key="3">
    <source>
        <dbReference type="Proteomes" id="UP000636960"/>
    </source>
</evidence>
<organism evidence="2 3">
    <name type="scientific">Paractinoplanes rishiriensis</name>
    <dbReference type="NCBI Taxonomy" id="1050105"/>
    <lineage>
        <taxon>Bacteria</taxon>
        <taxon>Bacillati</taxon>
        <taxon>Actinomycetota</taxon>
        <taxon>Actinomycetes</taxon>
        <taxon>Micromonosporales</taxon>
        <taxon>Micromonosporaceae</taxon>
        <taxon>Paractinoplanes</taxon>
    </lineage>
</organism>
<gene>
    <name evidence="2" type="ORF">Ari01nite_13970</name>
</gene>
<sequence length="162" mass="17441">MHTRRSGQRPERRVSDPPSDTGGNGSMQVTINRDDTGRLTAHAAPAAPHNTAGVTVRLCPPDACERWSGTLAHPHQYAYASAELAAIPAQPPRDETVADLNAPTVIVAIHPRCRQTLAVDPFTGPDRARQWWQATPNRFAASGATCHVLPLSEPDCQEGGLR</sequence>
<evidence type="ECO:0000256" key="1">
    <source>
        <dbReference type="SAM" id="MobiDB-lite"/>
    </source>
</evidence>
<dbReference type="EMBL" id="BOMV01000007">
    <property type="protein sequence ID" value="GIE93932.1"/>
    <property type="molecule type" value="Genomic_DNA"/>
</dbReference>
<evidence type="ECO:0000313" key="2">
    <source>
        <dbReference type="EMBL" id="GIE93932.1"/>
    </source>
</evidence>
<comment type="caution">
    <text evidence="2">The sequence shown here is derived from an EMBL/GenBank/DDBJ whole genome shotgun (WGS) entry which is preliminary data.</text>
</comment>
<dbReference type="AlphaFoldDB" id="A0A919JV18"/>
<protein>
    <submittedName>
        <fullName evidence="2">Uncharacterized protein</fullName>
    </submittedName>
</protein>
<proteinExistence type="predicted"/>